<dbReference type="CDD" id="cd04301">
    <property type="entry name" value="NAT_SF"/>
    <property type="match status" value="1"/>
</dbReference>
<dbReference type="EMBL" id="FOZK01000005">
    <property type="protein sequence ID" value="SFS12179.1"/>
    <property type="molecule type" value="Genomic_DNA"/>
</dbReference>
<reference evidence="2 3" key="1">
    <citation type="submission" date="2016-10" db="EMBL/GenBank/DDBJ databases">
        <authorList>
            <person name="de Groot N.N."/>
        </authorList>
    </citation>
    <scope>NUCLEOTIDE SEQUENCE [LARGE SCALE GENOMIC DNA]</scope>
    <source>
        <strain evidence="2 3">CGMCC 1.10457</strain>
    </source>
</reference>
<dbReference type="GO" id="GO:0008080">
    <property type="term" value="F:N-acetyltransferase activity"/>
    <property type="evidence" value="ECO:0007669"/>
    <property type="project" value="TreeGrafter"/>
</dbReference>
<name>A0A1I6M911_9EURY</name>
<dbReference type="Gene3D" id="3.40.630.30">
    <property type="match status" value="1"/>
</dbReference>
<dbReference type="InterPro" id="IPR039143">
    <property type="entry name" value="GNPNAT1-like"/>
</dbReference>
<dbReference type="SUPFAM" id="SSF55729">
    <property type="entry name" value="Acyl-CoA N-acyltransferases (Nat)"/>
    <property type="match status" value="1"/>
</dbReference>
<dbReference type="Pfam" id="PF00583">
    <property type="entry name" value="Acetyltransf_1"/>
    <property type="match status" value="1"/>
</dbReference>
<dbReference type="Proteomes" id="UP000199062">
    <property type="component" value="Unassembled WGS sequence"/>
</dbReference>
<gene>
    <name evidence="2" type="ORF">SAMN05216559_4032</name>
</gene>
<dbReference type="InterPro" id="IPR016181">
    <property type="entry name" value="Acyl_CoA_acyltransferase"/>
</dbReference>
<protein>
    <submittedName>
        <fullName evidence="2">N-acetylglutamate synthase, GNAT family</fullName>
    </submittedName>
</protein>
<accession>A0A1I6M911</accession>
<sequence length="149" mass="17080">MATARTIRPDELDELLTLYRMLNPDDPPLEPGDGLDRQWREMLADETLDVVVVEHDDRLVSTCVLSITRNLTRGARPFGLVENVVTREGYRGRGFGKRCLAKARELAEARDCYKVMLLTGTEEAWKHEFYERCGFDGDEKSGFVLDLRE</sequence>
<dbReference type="RefSeq" id="WP_089819100.1">
    <property type="nucleotide sequence ID" value="NZ_FOZK01000005.1"/>
</dbReference>
<dbReference type="PANTHER" id="PTHR13355">
    <property type="entry name" value="GLUCOSAMINE 6-PHOSPHATE N-ACETYLTRANSFERASE"/>
    <property type="match status" value="1"/>
</dbReference>
<evidence type="ECO:0000259" key="1">
    <source>
        <dbReference type="PROSITE" id="PS51186"/>
    </source>
</evidence>
<dbReference type="PANTHER" id="PTHR13355:SF15">
    <property type="entry name" value="GCN5-RELATED N-ACETYLTRANSFERASE 3, CHLOROPLASTIC"/>
    <property type="match status" value="1"/>
</dbReference>
<keyword evidence="3" id="KW-1185">Reference proteome</keyword>
<feature type="domain" description="N-acetyltransferase" evidence="1">
    <location>
        <begin position="5"/>
        <end position="149"/>
    </location>
</feature>
<evidence type="ECO:0000313" key="2">
    <source>
        <dbReference type="EMBL" id="SFS12179.1"/>
    </source>
</evidence>
<organism evidence="2 3">
    <name type="scientific">Halomicrobium zhouii</name>
    <dbReference type="NCBI Taxonomy" id="767519"/>
    <lineage>
        <taxon>Archaea</taxon>
        <taxon>Methanobacteriati</taxon>
        <taxon>Methanobacteriota</taxon>
        <taxon>Stenosarchaea group</taxon>
        <taxon>Halobacteria</taxon>
        <taxon>Halobacteriales</taxon>
        <taxon>Haloarculaceae</taxon>
        <taxon>Halomicrobium</taxon>
    </lineage>
</organism>
<dbReference type="InterPro" id="IPR000182">
    <property type="entry name" value="GNAT_dom"/>
</dbReference>
<proteinExistence type="predicted"/>
<dbReference type="AlphaFoldDB" id="A0A1I6M911"/>
<evidence type="ECO:0000313" key="3">
    <source>
        <dbReference type="Proteomes" id="UP000199062"/>
    </source>
</evidence>
<dbReference type="PROSITE" id="PS51186">
    <property type="entry name" value="GNAT"/>
    <property type="match status" value="1"/>
</dbReference>
<dbReference type="OrthoDB" id="43754at2157"/>